<organism evidence="3 4">
    <name type="scientific">Lentibacillus kimchii</name>
    <dbReference type="NCBI Taxonomy" id="1542911"/>
    <lineage>
        <taxon>Bacteria</taxon>
        <taxon>Bacillati</taxon>
        <taxon>Bacillota</taxon>
        <taxon>Bacilli</taxon>
        <taxon>Bacillales</taxon>
        <taxon>Bacillaceae</taxon>
        <taxon>Lentibacillus</taxon>
    </lineage>
</organism>
<keyword evidence="3" id="KW-0489">Methyltransferase</keyword>
<dbReference type="Proteomes" id="UP001596620">
    <property type="component" value="Unassembled WGS sequence"/>
</dbReference>
<dbReference type="Gene3D" id="2.20.25.110">
    <property type="entry name" value="S-adenosyl-L-methionine-dependent methyltransferases"/>
    <property type="match status" value="1"/>
</dbReference>
<dbReference type="SUPFAM" id="SSF53335">
    <property type="entry name" value="S-adenosyl-L-methionine-dependent methyltransferases"/>
    <property type="match status" value="1"/>
</dbReference>
<evidence type="ECO:0000256" key="1">
    <source>
        <dbReference type="ARBA" id="ARBA00022679"/>
    </source>
</evidence>
<evidence type="ECO:0000259" key="2">
    <source>
        <dbReference type="Pfam" id="PF13649"/>
    </source>
</evidence>
<name>A0ABW2UYI6_9BACI</name>
<protein>
    <submittedName>
        <fullName evidence="3">Class I SAM-dependent DNA methyltransferase</fullName>
    </submittedName>
</protein>
<keyword evidence="1" id="KW-0808">Transferase</keyword>
<accession>A0ABW2UYI6</accession>
<sequence length="250" mass="28800">MTYEQMAYYYDQLMEDAPYDDWIDFTGQTIRSCGKDIDSIVDLGCGTGQITTRLSQLGYRMTGVDNSGAMLSVAEQRASQIDVPVQWLQQDLRELNGIVDQDMAISFCDVINYITKEEDVYTVFENAASVLKQGGLFVFDVHSLFHVEHHLVNQTFAVVSDDISYIWFCQEGDGPGDMYHDLTFFVRDQEQFNRFDEWHHQRTFSIDFYNQALKQAGFDIQSVSADFSLHPNDHENEAERLFITAVKRSE</sequence>
<dbReference type="Gene3D" id="3.40.50.150">
    <property type="entry name" value="Vaccinia Virus protein VP39"/>
    <property type="match status" value="1"/>
</dbReference>
<evidence type="ECO:0000313" key="3">
    <source>
        <dbReference type="EMBL" id="MFC7748038.1"/>
    </source>
</evidence>
<dbReference type="RefSeq" id="WP_382360869.1">
    <property type="nucleotide sequence ID" value="NZ_JBHTGR010000057.1"/>
</dbReference>
<dbReference type="InterPro" id="IPR041698">
    <property type="entry name" value="Methyltransf_25"/>
</dbReference>
<proteinExistence type="predicted"/>
<comment type="caution">
    <text evidence="3">The sequence shown here is derived from an EMBL/GenBank/DDBJ whole genome shotgun (WGS) entry which is preliminary data.</text>
</comment>
<dbReference type="InterPro" id="IPR029063">
    <property type="entry name" value="SAM-dependent_MTases_sf"/>
</dbReference>
<dbReference type="GO" id="GO:0008168">
    <property type="term" value="F:methyltransferase activity"/>
    <property type="evidence" value="ECO:0007669"/>
    <property type="project" value="UniProtKB-KW"/>
</dbReference>
<dbReference type="CDD" id="cd02440">
    <property type="entry name" value="AdoMet_MTases"/>
    <property type="match status" value="1"/>
</dbReference>
<evidence type="ECO:0000313" key="4">
    <source>
        <dbReference type="Proteomes" id="UP001596620"/>
    </source>
</evidence>
<gene>
    <name evidence="3" type="ORF">ACFQU8_12655</name>
</gene>
<feature type="domain" description="Methyltransferase" evidence="2">
    <location>
        <begin position="40"/>
        <end position="135"/>
    </location>
</feature>
<reference evidence="4" key="1">
    <citation type="journal article" date="2019" name="Int. J. Syst. Evol. Microbiol.">
        <title>The Global Catalogue of Microorganisms (GCM) 10K type strain sequencing project: providing services to taxonomists for standard genome sequencing and annotation.</title>
        <authorList>
            <consortium name="The Broad Institute Genomics Platform"/>
            <consortium name="The Broad Institute Genome Sequencing Center for Infectious Disease"/>
            <person name="Wu L."/>
            <person name="Ma J."/>
        </authorList>
    </citation>
    <scope>NUCLEOTIDE SEQUENCE [LARGE SCALE GENOMIC DNA]</scope>
    <source>
        <strain evidence="4">JCM 30234</strain>
    </source>
</reference>
<dbReference type="GO" id="GO:0032259">
    <property type="term" value="P:methylation"/>
    <property type="evidence" value="ECO:0007669"/>
    <property type="project" value="UniProtKB-KW"/>
</dbReference>
<dbReference type="Pfam" id="PF13649">
    <property type="entry name" value="Methyltransf_25"/>
    <property type="match status" value="1"/>
</dbReference>
<keyword evidence="4" id="KW-1185">Reference proteome</keyword>
<dbReference type="EMBL" id="JBHTGR010000057">
    <property type="protein sequence ID" value="MFC7748038.1"/>
    <property type="molecule type" value="Genomic_DNA"/>
</dbReference>
<dbReference type="PANTHER" id="PTHR43861">
    <property type="entry name" value="TRANS-ACONITATE 2-METHYLTRANSFERASE-RELATED"/>
    <property type="match status" value="1"/>
</dbReference>